<sequence length="191" mass="21672">QTQWNSMKSKLAGLIIFAAWVFVALPAIALNETPLKEKSKKSKDPIEITSDRMRSENGGVKIVFSGNVVSYQGDLKITSDIMEIYNTKDKKEIDEIVAVGNVVITRGLKRAIGDRAVYLDKLQKIILTGTPHATAWEEDNMIEGRELIFLMEKDRFIANQRVRMKIYPKDEKKDPKKKSQITDQDQLSSSK</sequence>
<proteinExistence type="predicted"/>
<feature type="non-terminal residue" evidence="4">
    <location>
        <position position="1"/>
    </location>
</feature>
<gene>
    <name evidence="4" type="ORF">METZ01_LOCUS204616</name>
</gene>
<reference evidence="4" key="1">
    <citation type="submission" date="2018-05" db="EMBL/GenBank/DDBJ databases">
        <authorList>
            <person name="Lanie J.A."/>
            <person name="Ng W.-L."/>
            <person name="Kazmierczak K.M."/>
            <person name="Andrzejewski T.M."/>
            <person name="Davidsen T.M."/>
            <person name="Wayne K.J."/>
            <person name="Tettelin H."/>
            <person name="Glass J.I."/>
            <person name="Rusch D."/>
            <person name="Podicherti R."/>
            <person name="Tsui H.-C.T."/>
            <person name="Winkler M.E."/>
        </authorList>
    </citation>
    <scope>NUCLEOTIDE SEQUENCE</scope>
</reference>
<dbReference type="GO" id="GO:0017089">
    <property type="term" value="F:glycolipid transfer activity"/>
    <property type="evidence" value="ECO:0007669"/>
    <property type="project" value="TreeGrafter"/>
</dbReference>
<dbReference type="Pfam" id="PF03968">
    <property type="entry name" value="LptD_N"/>
    <property type="match status" value="1"/>
</dbReference>
<dbReference type="AlphaFoldDB" id="A0A382EN65"/>
<keyword evidence="1" id="KW-0732">Signal</keyword>
<feature type="compositionally biased region" description="Polar residues" evidence="2">
    <location>
        <begin position="181"/>
        <end position="191"/>
    </location>
</feature>
<feature type="domain" description="Organic solvent tolerance-like N-terminal" evidence="3">
    <location>
        <begin position="47"/>
        <end position="153"/>
    </location>
</feature>
<name>A0A382EN65_9ZZZZ</name>
<dbReference type="InterPro" id="IPR052037">
    <property type="entry name" value="LPS_export_LptA"/>
</dbReference>
<dbReference type="InterPro" id="IPR005653">
    <property type="entry name" value="OstA-like_N"/>
</dbReference>
<evidence type="ECO:0000256" key="2">
    <source>
        <dbReference type="SAM" id="MobiDB-lite"/>
    </source>
</evidence>
<dbReference type="Gene3D" id="2.60.450.10">
    <property type="entry name" value="Lipopolysaccharide (LPS) transport protein A like domain"/>
    <property type="match status" value="1"/>
</dbReference>
<dbReference type="PANTHER" id="PTHR36504">
    <property type="entry name" value="LIPOPOLYSACCHARIDE EXPORT SYSTEM PROTEIN LPTA"/>
    <property type="match status" value="1"/>
</dbReference>
<dbReference type="GO" id="GO:0015920">
    <property type="term" value="P:lipopolysaccharide transport"/>
    <property type="evidence" value="ECO:0007669"/>
    <property type="project" value="TreeGrafter"/>
</dbReference>
<evidence type="ECO:0000313" key="4">
    <source>
        <dbReference type="EMBL" id="SVB51762.1"/>
    </source>
</evidence>
<evidence type="ECO:0000259" key="3">
    <source>
        <dbReference type="Pfam" id="PF03968"/>
    </source>
</evidence>
<evidence type="ECO:0000256" key="1">
    <source>
        <dbReference type="ARBA" id="ARBA00022729"/>
    </source>
</evidence>
<protein>
    <recommendedName>
        <fullName evidence="3">Organic solvent tolerance-like N-terminal domain-containing protein</fullName>
    </recommendedName>
</protein>
<feature type="region of interest" description="Disordered" evidence="2">
    <location>
        <begin position="167"/>
        <end position="191"/>
    </location>
</feature>
<dbReference type="PANTHER" id="PTHR36504:SF1">
    <property type="entry name" value="LIPOPOLYSACCHARIDE EXPORT SYSTEM PROTEIN LPTA"/>
    <property type="match status" value="1"/>
</dbReference>
<dbReference type="EMBL" id="UINC01045241">
    <property type="protein sequence ID" value="SVB51762.1"/>
    <property type="molecule type" value="Genomic_DNA"/>
</dbReference>
<accession>A0A382EN65</accession>
<dbReference type="GO" id="GO:0009279">
    <property type="term" value="C:cell outer membrane"/>
    <property type="evidence" value="ECO:0007669"/>
    <property type="project" value="TreeGrafter"/>
</dbReference>
<organism evidence="4">
    <name type="scientific">marine metagenome</name>
    <dbReference type="NCBI Taxonomy" id="408172"/>
    <lineage>
        <taxon>unclassified sequences</taxon>
        <taxon>metagenomes</taxon>
        <taxon>ecological metagenomes</taxon>
    </lineage>
</organism>
<dbReference type="GO" id="GO:0030288">
    <property type="term" value="C:outer membrane-bounded periplasmic space"/>
    <property type="evidence" value="ECO:0007669"/>
    <property type="project" value="TreeGrafter"/>
</dbReference>